<evidence type="ECO:0000256" key="3">
    <source>
        <dbReference type="ARBA" id="ARBA00022691"/>
    </source>
</evidence>
<name>A0ABW1J8X9_9ACTN</name>
<dbReference type="Pfam" id="PF13649">
    <property type="entry name" value="Methyltransf_25"/>
    <property type="match status" value="1"/>
</dbReference>
<dbReference type="CDD" id="cd02440">
    <property type="entry name" value="AdoMet_MTases"/>
    <property type="match status" value="1"/>
</dbReference>
<evidence type="ECO:0000259" key="4">
    <source>
        <dbReference type="Pfam" id="PF13649"/>
    </source>
</evidence>
<feature type="domain" description="Methyltransferase" evidence="4">
    <location>
        <begin position="49"/>
        <end position="145"/>
    </location>
</feature>
<dbReference type="RefSeq" id="WP_345716485.1">
    <property type="nucleotide sequence ID" value="NZ_BAABFP010000005.1"/>
</dbReference>
<evidence type="ECO:0000256" key="1">
    <source>
        <dbReference type="ARBA" id="ARBA00022603"/>
    </source>
</evidence>
<dbReference type="InterPro" id="IPR029063">
    <property type="entry name" value="SAM-dependent_MTases_sf"/>
</dbReference>
<proteinExistence type="predicted"/>
<dbReference type="EMBL" id="JBHSRD010000002">
    <property type="protein sequence ID" value="MFC6005599.1"/>
    <property type="molecule type" value="Genomic_DNA"/>
</dbReference>
<reference evidence="6" key="1">
    <citation type="journal article" date="2019" name="Int. J. Syst. Evol. Microbiol.">
        <title>The Global Catalogue of Microorganisms (GCM) 10K type strain sequencing project: providing services to taxonomists for standard genome sequencing and annotation.</title>
        <authorList>
            <consortium name="The Broad Institute Genomics Platform"/>
            <consortium name="The Broad Institute Genome Sequencing Center for Infectious Disease"/>
            <person name="Wu L."/>
            <person name="Ma J."/>
        </authorList>
    </citation>
    <scope>NUCLEOTIDE SEQUENCE [LARGE SCALE GENOMIC DNA]</scope>
    <source>
        <strain evidence="6">KACC 14249</strain>
    </source>
</reference>
<dbReference type="GO" id="GO:0008168">
    <property type="term" value="F:methyltransferase activity"/>
    <property type="evidence" value="ECO:0007669"/>
    <property type="project" value="UniProtKB-KW"/>
</dbReference>
<comment type="caution">
    <text evidence="5">The sequence shown here is derived from an EMBL/GenBank/DDBJ whole genome shotgun (WGS) entry which is preliminary data.</text>
</comment>
<keyword evidence="6" id="KW-1185">Reference proteome</keyword>
<dbReference type="Proteomes" id="UP001596189">
    <property type="component" value="Unassembled WGS sequence"/>
</dbReference>
<keyword evidence="1 5" id="KW-0489">Methyltransferase</keyword>
<protein>
    <submittedName>
        <fullName evidence="5">Methyltransferase domain-containing protein</fullName>
    </submittedName>
</protein>
<accession>A0ABW1J8X9</accession>
<dbReference type="PANTHER" id="PTHR43464">
    <property type="entry name" value="METHYLTRANSFERASE"/>
    <property type="match status" value="1"/>
</dbReference>
<gene>
    <name evidence="5" type="ORF">ACFQDO_00510</name>
</gene>
<keyword evidence="2" id="KW-0808">Transferase</keyword>
<dbReference type="Gene3D" id="3.40.50.150">
    <property type="entry name" value="Vaccinia Virus protein VP39"/>
    <property type="match status" value="1"/>
</dbReference>
<evidence type="ECO:0000313" key="5">
    <source>
        <dbReference type="EMBL" id="MFC6005599.1"/>
    </source>
</evidence>
<evidence type="ECO:0000313" key="6">
    <source>
        <dbReference type="Proteomes" id="UP001596189"/>
    </source>
</evidence>
<organism evidence="5 6">
    <name type="scientific">Angustibacter luteus</name>
    <dbReference type="NCBI Taxonomy" id="658456"/>
    <lineage>
        <taxon>Bacteria</taxon>
        <taxon>Bacillati</taxon>
        <taxon>Actinomycetota</taxon>
        <taxon>Actinomycetes</taxon>
        <taxon>Kineosporiales</taxon>
        <taxon>Kineosporiaceae</taxon>
    </lineage>
</organism>
<dbReference type="InterPro" id="IPR041698">
    <property type="entry name" value="Methyltransf_25"/>
</dbReference>
<evidence type="ECO:0000256" key="2">
    <source>
        <dbReference type="ARBA" id="ARBA00022679"/>
    </source>
</evidence>
<dbReference type="PANTHER" id="PTHR43464:SF19">
    <property type="entry name" value="UBIQUINONE BIOSYNTHESIS O-METHYLTRANSFERASE, MITOCHONDRIAL"/>
    <property type="match status" value="1"/>
</dbReference>
<dbReference type="SUPFAM" id="SSF53335">
    <property type="entry name" value="S-adenosyl-L-methionine-dependent methyltransferases"/>
    <property type="match status" value="1"/>
</dbReference>
<dbReference type="GO" id="GO:0032259">
    <property type="term" value="P:methylation"/>
    <property type="evidence" value="ECO:0007669"/>
    <property type="project" value="UniProtKB-KW"/>
</dbReference>
<sequence length="270" mass="27609">MAAPSDAPRRARRGDVASAPRTAAVWEVVSRTAAALQRAQPDADAPLTVLDVGGGTGGLAVPLASLGHHVTVVDPSPDALAALARRAEEAGVVGRITAVQADAAQLAQVVGPGSVDLVCCHGVLEYVDEPAEAVGAVADVLRDGGAASLLVAQRLAVVLARALAGRFAEAVHALDDPAGRWGMADPLPRRFDATDVIALAEAAGLSTSSDLAVVHGVRLFSDLVPEALVDSEDARTALLDLERQAGDHPDHPELASLAAQLHVVAVREPR</sequence>
<keyword evidence="3" id="KW-0949">S-adenosyl-L-methionine</keyword>